<accession>A0A0E9T2Y2</accession>
<reference evidence="1" key="2">
    <citation type="journal article" date="2015" name="Fish Shellfish Immunol.">
        <title>Early steps in the European eel (Anguilla anguilla)-Vibrio vulnificus interaction in the gills: Role of the RtxA13 toxin.</title>
        <authorList>
            <person name="Callol A."/>
            <person name="Pajuelo D."/>
            <person name="Ebbesson L."/>
            <person name="Teles M."/>
            <person name="MacKenzie S."/>
            <person name="Amaro C."/>
        </authorList>
    </citation>
    <scope>NUCLEOTIDE SEQUENCE</scope>
</reference>
<dbReference type="EMBL" id="GBXM01061554">
    <property type="protein sequence ID" value="JAH47023.1"/>
    <property type="molecule type" value="Transcribed_RNA"/>
</dbReference>
<reference evidence="1" key="1">
    <citation type="submission" date="2014-11" db="EMBL/GenBank/DDBJ databases">
        <authorList>
            <person name="Amaro Gonzalez C."/>
        </authorList>
    </citation>
    <scope>NUCLEOTIDE SEQUENCE</scope>
</reference>
<evidence type="ECO:0000313" key="1">
    <source>
        <dbReference type="EMBL" id="JAH47023.1"/>
    </source>
</evidence>
<organism evidence="1">
    <name type="scientific">Anguilla anguilla</name>
    <name type="common">European freshwater eel</name>
    <name type="synonym">Muraena anguilla</name>
    <dbReference type="NCBI Taxonomy" id="7936"/>
    <lineage>
        <taxon>Eukaryota</taxon>
        <taxon>Metazoa</taxon>
        <taxon>Chordata</taxon>
        <taxon>Craniata</taxon>
        <taxon>Vertebrata</taxon>
        <taxon>Euteleostomi</taxon>
        <taxon>Actinopterygii</taxon>
        <taxon>Neopterygii</taxon>
        <taxon>Teleostei</taxon>
        <taxon>Anguilliformes</taxon>
        <taxon>Anguillidae</taxon>
        <taxon>Anguilla</taxon>
    </lineage>
</organism>
<protein>
    <submittedName>
        <fullName evidence="1">Uncharacterized protein</fullName>
    </submittedName>
</protein>
<dbReference type="AlphaFoldDB" id="A0A0E9T2Y2"/>
<proteinExistence type="predicted"/>
<name>A0A0E9T2Y2_ANGAN</name>
<sequence length="37" mass="4489">MMKFWLSSRIMSYFTNPYRTIPKPYIIHQTSQLPSPQ</sequence>